<sequence length="390" mass="44671">MQDHRLLPPEIWLQIFEWATHNINLPSDESTPFQLIPDNRRDPNLQVRVALSRVCRAWQTWAAQALYKDIKIRHGVHALEEVLAGREQSGKRYGELVHRVVLPYHSTVTGPSRTLKSVEILELCPHFHTLLRPQHSALDGLRFDYETVDISLPSLRRLEWWHHNEAERSGGINSLGAVLRSAPNLRYLFIGGVVGPSHICMEPGLVFLAKLQTLRLQIRSGLLLRQIISRWSLPSLTHLILDSPPVKEGLHELWEIFGHQLQTVEFGKHVRFLMTDNLSPCLKGCPNLRQLNYYFFFTTPPEATQAHANLSVVGLHSHVNSLLADGSSIWNLIEHHFEILCGPNLPLLKRIVLYGDWRLILCHPRFVPMHNKLRSCGRVLQLSDQSHVLT</sequence>
<dbReference type="OrthoDB" id="3256525at2759"/>
<gene>
    <name evidence="1" type="ORF">GALMADRAFT_108906</name>
</gene>
<protein>
    <submittedName>
        <fullName evidence="1">Uncharacterized protein</fullName>
    </submittedName>
</protein>
<dbReference type="SUPFAM" id="SSF52047">
    <property type="entry name" value="RNI-like"/>
    <property type="match status" value="1"/>
</dbReference>
<name>A0A067TTF2_GALM3</name>
<evidence type="ECO:0000313" key="1">
    <source>
        <dbReference type="EMBL" id="KDR85607.1"/>
    </source>
</evidence>
<accession>A0A067TTF2</accession>
<dbReference type="Gene3D" id="3.80.10.10">
    <property type="entry name" value="Ribonuclease Inhibitor"/>
    <property type="match status" value="1"/>
</dbReference>
<keyword evidence="2" id="KW-1185">Reference proteome</keyword>
<dbReference type="Proteomes" id="UP000027222">
    <property type="component" value="Unassembled WGS sequence"/>
</dbReference>
<proteinExistence type="predicted"/>
<dbReference type="EMBL" id="KL142367">
    <property type="protein sequence ID" value="KDR85607.1"/>
    <property type="molecule type" value="Genomic_DNA"/>
</dbReference>
<evidence type="ECO:0000313" key="2">
    <source>
        <dbReference type="Proteomes" id="UP000027222"/>
    </source>
</evidence>
<organism evidence="1 2">
    <name type="scientific">Galerina marginata (strain CBS 339.88)</name>
    <dbReference type="NCBI Taxonomy" id="685588"/>
    <lineage>
        <taxon>Eukaryota</taxon>
        <taxon>Fungi</taxon>
        <taxon>Dikarya</taxon>
        <taxon>Basidiomycota</taxon>
        <taxon>Agaricomycotina</taxon>
        <taxon>Agaricomycetes</taxon>
        <taxon>Agaricomycetidae</taxon>
        <taxon>Agaricales</taxon>
        <taxon>Agaricineae</taxon>
        <taxon>Strophariaceae</taxon>
        <taxon>Galerina</taxon>
    </lineage>
</organism>
<reference evidence="2" key="1">
    <citation type="journal article" date="2014" name="Proc. Natl. Acad. Sci. U.S.A.">
        <title>Extensive sampling of basidiomycete genomes demonstrates inadequacy of the white-rot/brown-rot paradigm for wood decay fungi.</title>
        <authorList>
            <person name="Riley R."/>
            <person name="Salamov A.A."/>
            <person name="Brown D.W."/>
            <person name="Nagy L.G."/>
            <person name="Floudas D."/>
            <person name="Held B.W."/>
            <person name="Levasseur A."/>
            <person name="Lombard V."/>
            <person name="Morin E."/>
            <person name="Otillar R."/>
            <person name="Lindquist E.A."/>
            <person name="Sun H."/>
            <person name="LaButti K.M."/>
            <person name="Schmutz J."/>
            <person name="Jabbour D."/>
            <person name="Luo H."/>
            <person name="Baker S.E."/>
            <person name="Pisabarro A.G."/>
            <person name="Walton J.D."/>
            <person name="Blanchette R.A."/>
            <person name="Henrissat B."/>
            <person name="Martin F."/>
            <person name="Cullen D."/>
            <person name="Hibbett D.S."/>
            <person name="Grigoriev I.V."/>
        </authorList>
    </citation>
    <scope>NUCLEOTIDE SEQUENCE [LARGE SCALE GENOMIC DNA]</scope>
    <source>
        <strain evidence="2">CBS 339.88</strain>
    </source>
</reference>
<dbReference type="InterPro" id="IPR032675">
    <property type="entry name" value="LRR_dom_sf"/>
</dbReference>
<dbReference type="AlphaFoldDB" id="A0A067TTF2"/>
<dbReference type="HOGENOM" id="CLU_038856_0_0_1"/>